<dbReference type="STRING" id="1619234.SAMN05421730_1003119"/>
<accession>A0A1D3TQY2</accession>
<dbReference type="Proteomes" id="UP000199315">
    <property type="component" value="Unassembled WGS sequence"/>
</dbReference>
<evidence type="ECO:0000256" key="1">
    <source>
        <dbReference type="ARBA" id="ARBA00022723"/>
    </source>
</evidence>
<evidence type="ECO:0000256" key="3">
    <source>
        <dbReference type="SAM" id="MobiDB-lite"/>
    </source>
</evidence>
<feature type="region of interest" description="Disordered" evidence="3">
    <location>
        <begin position="1"/>
        <end position="47"/>
    </location>
</feature>
<dbReference type="GO" id="GO:0046872">
    <property type="term" value="F:metal ion binding"/>
    <property type="evidence" value="ECO:0007669"/>
    <property type="project" value="UniProtKB-KW"/>
</dbReference>
<dbReference type="EMBL" id="FMKA01000003">
    <property type="protein sequence ID" value="SCP96021.1"/>
    <property type="molecule type" value="Genomic_DNA"/>
</dbReference>
<feature type="coiled-coil region" evidence="2">
    <location>
        <begin position="51"/>
        <end position="78"/>
    </location>
</feature>
<keyword evidence="4" id="KW-0645">Protease</keyword>
<proteinExistence type="predicted"/>
<dbReference type="AlphaFoldDB" id="A0A1D3TQY2"/>
<keyword evidence="4" id="KW-0378">Hydrolase</keyword>
<dbReference type="InterPro" id="IPR052170">
    <property type="entry name" value="M29_Exopeptidase"/>
</dbReference>
<sequence>MGIMSQKRPRSARESAKADSLFVADNEMEQERMDRMMDSRETAGTDQDIKVWNMQAEAEEKEEDMEELKERYILSLERIKDIITEENVREPYRDYFRRTASFIIMVNETVSQGNGNHAETPDMETLRMQNDRLYEDIIGDNYESSYANPAYAVKMLGKEYGKLLSFLYAEIRGMIVYACEGRLHDIVIHNELFIEIYNLFEYEEENTAEEIQKAIYWFVSDYSDVTVEYRVREQLDPTLSFATDIIMHADLNDLRYLYRFGEYISENELKTAEHLNSLPQEKIDAMAFTFTEGYRIGFVKGNKDFSKKEIVNIRYSLGFERIVRAAVIQFAKLGLKPTIYRAAVNTINKKQHYKIGYCGTSANKQYDYDHKADNAIYLDKAFAERKLGVLRVAYEKYRDLAGKFAGPAVMEIFGETPFVPKNKEEAYTLSEKQQKISVNYDSEAGQIVNEYIKGEERSFTIIAYPVPEIGENFKEIFDEVVKINTLDYNLYENIQQTIIDALDQGDYVHIRGKGSNQTDLKVRLYKLDDPEKQTKFENCVADVNIPVGEVFTSPQLEGTEGRLHVSQVYLNELKYTDLFVDFKDGMVSDYGCSNFDTEEENRKYIRENVLYHHETLPLGEFAIGTNTTAYVMAEKYQIADKMPILIAEKMGPHFAVGDTCYSWAEENKVCNPDGKEIVAKDNEVSILRKEDVSRAYVNCHTDITIPYNELGEISVVKSDGTRITIILDGRFVLEGTEELNKPLKNMVD</sequence>
<reference evidence="4 5" key="1">
    <citation type="submission" date="2016-09" db="EMBL/GenBank/DDBJ databases">
        <authorList>
            <person name="Capua I."/>
            <person name="De Benedictis P."/>
            <person name="Joannis T."/>
            <person name="Lombin L.H."/>
            <person name="Cattoli G."/>
        </authorList>
    </citation>
    <scope>NUCLEOTIDE SEQUENCE [LARGE SCALE GENOMIC DNA]</scope>
    <source>
        <strain evidence="4 5">GluBS11</strain>
    </source>
</reference>
<dbReference type="PANTHER" id="PTHR34448">
    <property type="entry name" value="AMINOPEPTIDASE"/>
    <property type="match status" value="1"/>
</dbReference>
<keyword evidence="5" id="KW-1185">Reference proteome</keyword>
<keyword evidence="4" id="KW-0482">Metalloprotease</keyword>
<evidence type="ECO:0000313" key="4">
    <source>
        <dbReference type="EMBL" id="SCP96021.1"/>
    </source>
</evidence>
<dbReference type="GO" id="GO:0004177">
    <property type="term" value="F:aminopeptidase activity"/>
    <property type="evidence" value="ECO:0007669"/>
    <property type="project" value="InterPro"/>
</dbReference>
<evidence type="ECO:0000256" key="2">
    <source>
        <dbReference type="SAM" id="Coils"/>
    </source>
</evidence>
<name>A0A1D3TQY2_9FIRM</name>
<dbReference type="GO" id="GO:0008237">
    <property type="term" value="F:metallopeptidase activity"/>
    <property type="evidence" value="ECO:0007669"/>
    <property type="project" value="UniProtKB-KW"/>
</dbReference>
<evidence type="ECO:0000313" key="5">
    <source>
        <dbReference type="Proteomes" id="UP000199315"/>
    </source>
</evidence>
<dbReference type="SUPFAM" id="SSF144052">
    <property type="entry name" value="Thermophilic metalloprotease-like"/>
    <property type="match status" value="1"/>
</dbReference>
<gene>
    <name evidence="4" type="ORF">SAMN05421730_1003119</name>
</gene>
<protein>
    <submittedName>
        <fullName evidence="4">Thermophilic metalloprotease (M29)</fullName>
    </submittedName>
</protein>
<organism evidence="4 5">
    <name type="scientific">Anaerobium acetethylicum</name>
    <dbReference type="NCBI Taxonomy" id="1619234"/>
    <lineage>
        <taxon>Bacteria</taxon>
        <taxon>Bacillati</taxon>
        <taxon>Bacillota</taxon>
        <taxon>Clostridia</taxon>
        <taxon>Lachnospirales</taxon>
        <taxon>Lachnospiraceae</taxon>
        <taxon>Anaerobium</taxon>
    </lineage>
</organism>
<keyword evidence="1" id="KW-0479">Metal-binding</keyword>
<dbReference type="Pfam" id="PF02073">
    <property type="entry name" value="Peptidase_M29"/>
    <property type="match status" value="1"/>
</dbReference>
<dbReference type="InterPro" id="IPR000787">
    <property type="entry name" value="Peptidase_M29"/>
</dbReference>
<feature type="compositionally biased region" description="Basic and acidic residues" evidence="3">
    <location>
        <begin position="29"/>
        <end position="47"/>
    </location>
</feature>
<dbReference type="GO" id="GO:0006508">
    <property type="term" value="P:proteolysis"/>
    <property type="evidence" value="ECO:0007669"/>
    <property type="project" value="UniProtKB-KW"/>
</dbReference>
<dbReference type="PANTHER" id="PTHR34448:SF3">
    <property type="entry name" value="AMINOPEPTIDASE AMPS"/>
    <property type="match status" value="1"/>
</dbReference>
<keyword evidence="2" id="KW-0175">Coiled coil</keyword>